<evidence type="ECO:0000313" key="2">
    <source>
        <dbReference type="Proteomes" id="UP000035337"/>
    </source>
</evidence>
<keyword evidence="2" id="KW-1185">Reference proteome</keyword>
<protein>
    <submittedName>
        <fullName evidence="1">Uncharacterized protein</fullName>
    </submittedName>
</protein>
<sequence length="238" mass="28011">MGKFQVKIWGRAQGIEYITEDGKELLLYIELLPKATEVLSLRNVQTWNYPYEDEEISIEEKQTVLRNISEAMVDWGVKVDLSPESNIVHYDAILVQFESAYNATIDIGTFKMRKFSEMSDNYKNDITSNFLYWYREYCKLNNDEMKKFKEEIENNKNIQGVLSSFAKWKVSEDVGQINQKKFNYGLYALDILLLETNKEEIKEILKDYISVSKEKNLSFNEFMSKNRPLNAIINELLK</sequence>
<dbReference type="RefSeq" id="WP_052570770.1">
    <property type="nucleotide sequence ID" value="NZ_CP009498.1"/>
</dbReference>
<accession>A0A0G3WHT0</accession>
<name>A0A0G3WHT0_9BACT</name>
<dbReference type="KEGG" id="epo:Epro_0842"/>
<reference evidence="1 2" key="1">
    <citation type="submission" date="2014-09" db="EMBL/GenBank/DDBJ databases">
        <title>Complete genome sequence of Endomicrobium proavitum.</title>
        <authorList>
            <person name="Zheng H."/>
        </authorList>
    </citation>
    <scope>NUCLEOTIDE SEQUENCE [LARGE SCALE GENOMIC DNA]</scope>
    <source>
        <strain evidence="1 2">Rsa215</strain>
    </source>
</reference>
<dbReference type="STRING" id="1408281.Epro_0842"/>
<dbReference type="AlphaFoldDB" id="A0A0G3WHT0"/>
<gene>
    <name evidence="1" type="ORF">Epro_0842</name>
</gene>
<dbReference type="Pfam" id="PF15603">
    <property type="entry name" value="Imm74"/>
    <property type="match status" value="1"/>
</dbReference>
<dbReference type="InterPro" id="IPR028148">
    <property type="entry name" value="Imm74"/>
</dbReference>
<dbReference type="Proteomes" id="UP000035337">
    <property type="component" value="Chromosome"/>
</dbReference>
<evidence type="ECO:0000313" key="1">
    <source>
        <dbReference type="EMBL" id="AKL98221.1"/>
    </source>
</evidence>
<dbReference type="EMBL" id="CP009498">
    <property type="protein sequence ID" value="AKL98221.1"/>
    <property type="molecule type" value="Genomic_DNA"/>
</dbReference>
<proteinExistence type="predicted"/>
<organism evidence="1 2">
    <name type="scientific">Endomicrobium proavitum</name>
    <dbReference type="NCBI Taxonomy" id="1408281"/>
    <lineage>
        <taxon>Bacteria</taxon>
        <taxon>Pseudomonadati</taxon>
        <taxon>Elusimicrobiota</taxon>
        <taxon>Endomicrobiia</taxon>
        <taxon>Endomicrobiales</taxon>
        <taxon>Endomicrobiaceae</taxon>
        <taxon>Endomicrobium</taxon>
    </lineage>
</organism>